<dbReference type="InterPro" id="IPR028994">
    <property type="entry name" value="Integrin_alpha_N"/>
</dbReference>
<dbReference type="PANTHER" id="PTHR24273">
    <property type="entry name" value="FI04643P-RELATED"/>
    <property type="match status" value="1"/>
</dbReference>
<dbReference type="RefSeq" id="WP_169352305.1">
    <property type="nucleotide sequence ID" value="NZ_JABBJJ010000553.1"/>
</dbReference>
<feature type="region of interest" description="Disordered" evidence="3">
    <location>
        <begin position="642"/>
        <end position="668"/>
    </location>
</feature>
<dbReference type="PROSITE" id="PS50825">
    <property type="entry name" value="HYR"/>
    <property type="match status" value="1"/>
</dbReference>
<dbReference type="PANTHER" id="PTHR24273:SF32">
    <property type="entry name" value="HYALIN"/>
    <property type="match status" value="1"/>
</dbReference>
<evidence type="ECO:0000313" key="6">
    <source>
        <dbReference type="Proteomes" id="UP000518300"/>
    </source>
</evidence>
<dbReference type="Pfam" id="PF02494">
    <property type="entry name" value="HYR"/>
    <property type="match status" value="1"/>
</dbReference>
<keyword evidence="6" id="KW-1185">Reference proteome</keyword>
<feature type="domain" description="HYR" evidence="4">
    <location>
        <begin position="694"/>
        <end position="772"/>
    </location>
</feature>
<dbReference type="InterPro" id="IPR003410">
    <property type="entry name" value="HYR_dom"/>
</dbReference>
<dbReference type="SUPFAM" id="SSF69318">
    <property type="entry name" value="Integrin alpha N-terminal domain"/>
    <property type="match status" value="2"/>
</dbReference>
<dbReference type="Pfam" id="PF13517">
    <property type="entry name" value="FG-GAP_3"/>
    <property type="match status" value="1"/>
</dbReference>
<comment type="caution">
    <text evidence="5">The sequence shown here is derived from an EMBL/GenBank/DDBJ whole genome shotgun (WGS) entry which is preliminary data.</text>
</comment>
<dbReference type="InterPro" id="IPR013783">
    <property type="entry name" value="Ig-like_fold"/>
</dbReference>
<dbReference type="InterPro" id="IPR013517">
    <property type="entry name" value="FG-GAP"/>
</dbReference>
<dbReference type="Proteomes" id="UP000518300">
    <property type="component" value="Unassembled WGS sequence"/>
</dbReference>
<accession>A0A848LZY8</accession>
<reference evidence="5 6" key="1">
    <citation type="submission" date="2020-04" db="EMBL/GenBank/DDBJ databases">
        <title>Draft genome of Pyxidicoccus fallax type strain.</title>
        <authorList>
            <person name="Whitworth D.E."/>
        </authorList>
    </citation>
    <scope>NUCLEOTIDE SEQUENCE [LARGE SCALE GENOMIC DNA]</scope>
    <source>
        <strain evidence="5 6">DSM 14698</strain>
    </source>
</reference>
<dbReference type="EMBL" id="JABBJJ010000553">
    <property type="protein sequence ID" value="NMO23199.1"/>
    <property type="molecule type" value="Genomic_DNA"/>
</dbReference>
<evidence type="ECO:0000313" key="5">
    <source>
        <dbReference type="EMBL" id="NMO23199.1"/>
    </source>
</evidence>
<sequence>MQQGWTDRRAGRWVVLGTLGLVACAGGTPEEPEARVTADVEVEAEARCEVRPPFEPNFEPEVEWAWTASPLMPTHTNVNMTPVVVDVSGDGVPDVVFNSFESWNFKTNGVLRAISGADGSDLWAVTDPALRVRGSGSVAAGDIDGDGKVELCTVPEDALGIICFEHTGAFKFRAAGPKLDQGGVSLADLEGDGTVEIIAGNHVYDSGGALKWVGEDGVGGPPAPSDTGPLAFAADLDGDGRQEVVNGRAIYRHDGTLRCRAETLGHGLAAVGNFDADPAGEVVVAWEGNVSLMEDDCTVRWTVERLDWGVGGPPNIADFDGDGQAEVGVAGADWYSVFEADGTERWRSPIQDHSSNRTGSTTFDFEGDGRTEVVYADERALRILDGVTGAVRFETPHSSCTAYENPVVADVDADGNAEVVVAQNTACDLGAFNGIRVFRDKKDGWVNTRPLWNQHAYSVTNVADDGSIPARPAINWRTPGLNTFRTNSQGTGTVKPFAAPDLVVGNVTAACDGEGGVTLGARVRNLGDAAASAGVRVAFYRGPPGANGTLLGVATVADKVDPGAEVSVALGLGTSPGGRGEVFAVVDDDGAGTGRELECREDNNVSSARVSLECEVTTNEPPVAVCRDVTVSADETCRAVASVDDGSHDPDGQPGPFTVTQAAPGPFGLGRHPVTLTASDGEASAVCTGTVTVVDTTLPHIVCPQPQVLECTAGGARATYTARAEDNCGPVSVTCTPPTGATFPLGRTEVDCNATDGSGNACGCAFTVTVKDTRPPVLGGSQGVRLLPADHQYRTVTLAECAGVARDACAGELPLERYGRIVRVTSDESEDVGGVCDGATCDDVDVRVNATSVRLRAERDDTGDGRVYTVHYVVEDPSGNKAEGRCTVDVPRDTYGRLPAQDSGPKYCVGQGCPSGMGGSPLCP</sequence>
<evidence type="ECO:0000259" key="4">
    <source>
        <dbReference type="PROSITE" id="PS50825"/>
    </source>
</evidence>
<protein>
    <submittedName>
        <fullName evidence="5">HYR domain-containing protein</fullName>
    </submittedName>
</protein>
<keyword evidence="2" id="KW-0677">Repeat</keyword>
<evidence type="ECO:0000256" key="1">
    <source>
        <dbReference type="ARBA" id="ARBA00022729"/>
    </source>
</evidence>
<evidence type="ECO:0000256" key="3">
    <source>
        <dbReference type="SAM" id="MobiDB-lite"/>
    </source>
</evidence>
<proteinExistence type="predicted"/>
<gene>
    <name evidence="5" type="ORF">HG543_51320</name>
</gene>
<dbReference type="Gene3D" id="2.60.40.10">
    <property type="entry name" value="Immunoglobulins"/>
    <property type="match status" value="1"/>
</dbReference>
<keyword evidence="1" id="KW-0732">Signal</keyword>
<name>A0A848LZY8_9BACT</name>
<evidence type="ECO:0000256" key="2">
    <source>
        <dbReference type="ARBA" id="ARBA00022737"/>
    </source>
</evidence>
<dbReference type="AlphaFoldDB" id="A0A848LZY8"/>
<organism evidence="5 6">
    <name type="scientific">Pyxidicoccus fallax</name>
    <dbReference type="NCBI Taxonomy" id="394095"/>
    <lineage>
        <taxon>Bacteria</taxon>
        <taxon>Pseudomonadati</taxon>
        <taxon>Myxococcota</taxon>
        <taxon>Myxococcia</taxon>
        <taxon>Myxococcales</taxon>
        <taxon>Cystobacterineae</taxon>
        <taxon>Myxococcaceae</taxon>
        <taxon>Pyxidicoccus</taxon>
    </lineage>
</organism>